<dbReference type="EMBL" id="QJOW01000003">
    <property type="protein sequence ID" value="KAB7515336.1"/>
    <property type="molecule type" value="Genomic_DNA"/>
</dbReference>
<organism evidence="2 3">
    <name type="scientific">Halosegnis rubeus</name>
    <dbReference type="NCBI Taxonomy" id="2212850"/>
    <lineage>
        <taxon>Archaea</taxon>
        <taxon>Methanobacteriati</taxon>
        <taxon>Methanobacteriota</taxon>
        <taxon>Stenosarchaea group</taxon>
        <taxon>Halobacteria</taxon>
        <taxon>Halobacteriales</taxon>
        <taxon>Natronomonadaceae</taxon>
        <taxon>Halosegnis</taxon>
    </lineage>
</organism>
<accession>A0A5N5U9L6</accession>
<reference evidence="2 3" key="1">
    <citation type="submission" date="2019-10" db="EMBL/GenBank/DDBJ databases">
        <title>Unraveling microbial dark matter from salterns through culturing: the case of the genus Halosegnis.</title>
        <authorList>
            <person name="Duran-Viseras A."/>
            <person name="Andrei A.-S."/>
            <person name="Vera-Gargallo B."/>
            <person name="Ghai R."/>
            <person name="Sanchez-Porro C."/>
            <person name="Ventosa A."/>
        </authorList>
    </citation>
    <scope>NUCLEOTIDE SEQUENCE [LARGE SCALE GENOMIC DNA]</scope>
    <source>
        <strain evidence="2 3">F17-44</strain>
    </source>
</reference>
<dbReference type="OrthoDB" id="206489at2157"/>
<sequence length="253" mass="27599">MAQTAIEAVDDAREILRHERRRVADEREAFDRFARLLAGVESETPTATTGSRTLLGDGGVSAGARAVRDHYQSTVMSVPHYDSEYGDSYRESLAIEFGPDVAAALESGFDARTKQAVHAAARDAHADRVRFVDALDAEAAALTDYRETCLAIADERLAVAEEAHGCEEYGTLDALRTQCLTLEADCDDLAGERQQAVRACRADLGLPDAYPNLQEYLYAPLETDYPVLAATTDIAAQLRDCRQTVEERLALAS</sequence>
<comment type="caution">
    <text evidence="2">The sequence shown here is derived from an EMBL/GenBank/DDBJ whole genome shotgun (WGS) entry which is preliminary data.</text>
</comment>
<dbReference type="Pfam" id="PF23921">
    <property type="entry name" value="DUF7260"/>
    <property type="match status" value="1"/>
</dbReference>
<dbReference type="InterPro" id="IPR055684">
    <property type="entry name" value="DUF7260"/>
</dbReference>
<gene>
    <name evidence="2" type="ORF">DMP03_08890</name>
</gene>
<evidence type="ECO:0000313" key="2">
    <source>
        <dbReference type="EMBL" id="KAB7515336.1"/>
    </source>
</evidence>
<name>A0A5N5U9L6_9EURY</name>
<dbReference type="RefSeq" id="WP_152120336.1">
    <property type="nucleotide sequence ID" value="NZ_QJOW01000003.1"/>
</dbReference>
<feature type="domain" description="DUF7260" evidence="1">
    <location>
        <begin position="8"/>
        <end position="242"/>
    </location>
</feature>
<evidence type="ECO:0000313" key="3">
    <source>
        <dbReference type="Proteomes" id="UP000326302"/>
    </source>
</evidence>
<evidence type="ECO:0000259" key="1">
    <source>
        <dbReference type="Pfam" id="PF23921"/>
    </source>
</evidence>
<protein>
    <recommendedName>
        <fullName evidence="1">DUF7260 domain-containing protein</fullName>
    </recommendedName>
</protein>
<dbReference type="Proteomes" id="UP000326302">
    <property type="component" value="Unassembled WGS sequence"/>
</dbReference>
<proteinExistence type="predicted"/>
<dbReference type="AlphaFoldDB" id="A0A5N5U9L6"/>